<reference evidence="1 2" key="1">
    <citation type="journal article" date="2007" name="Nature">
        <title>Evolution of genes and genomes on the Drosophila phylogeny.</title>
        <authorList>
            <consortium name="Drosophila 12 Genomes Consortium"/>
            <person name="Clark A.G."/>
            <person name="Eisen M.B."/>
            <person name="Smith D.R."/>
            <person name="Bergman C.M."/>
            <person name="Oliver B."/>
            <person name="Markow T.A."/>
            <person name="Kaufman T.C."/>
            <person name="Kellis M."/>
            <person name="Gelbart W."/>
            <person name="Iyer V.N."/>
            <person name="Pollard D.A."/>
            <person name="Sackton T.B."/>
            <person name="Larracuente A.M."/>
            <person name="Singh N.D."/>
            <person name="Abad J.P."/>
            <person name="Abt D.N."/>
            <person name="Adryan B."/>
            <person name="Aguade M."/>
            <person name="Akashi H."/>
            <person name="Anderson W.W."/>
            <person name="Aquadro C.F."/>
            <person name="Ardell D.H."/>
            <person name="Arguello R."/>
            <person name="Artieri C.G."/>
            <person name="Barbash D.A."/>
            <person name="Barker D."/>
            <person name="Barsanti P."/>
            <person name="Batterham P."/>
            <person name="Batzoglou S."/>
            <person name="Begun D."/>
            <person name="Bhutkar A."/>
            <person name="Blanco E."/>
            <person name="Bosak S.A."/>
            <person name="Bradley R.K."/>
            <person name="Brand A.D."/>
            <person name="Brent M.R."/>
            <person name="Brooks A.N."/>
            <person name="Brown R.H."/>
            <person name="Butlin R.K."/>
            <person name="Caggese C."/>
            <person name="Calvi B.R."/>
            <person name="Bernardo de Carvalho A."/>
            <person name="Caspi A."/>
            <person name="Castrezana S."/>
            <person name="Celniker S.E."/>
            <person name="Chang J.L."/>
            <person name="Chapple C."/>
            <person name="Chatterji S."/>
            <person name="Chinwalla A."/>
            <person name="Civetta A."/>
            <person name="Clifton S.W."/>
            <person name="Comeron J.M."/>
            <person name="Costello J.C."/>
            <person name="Coyne J.A."/>
            <person name="Daub J."/>
            <person name="David R.G."/>
            <person name="Delcher A.L."/>
            <person name="Delehaunty K."/>
            <person name="Do C.B."/>
            <person name="Ebling H."/>
            <person name="Edwards K."/>
            <person name="Eickbush T."/>
            <person name="Evans J.D."/>
            <person name="Filipski A."/>
            <person name="Findeiss S."/>
            <person name="Freyhult E."/>
            <person name="Fulton L."/>
            <person name="Fulton R."/>
            <person name="Garcia A.C."/>
            <person name="Gardiner A."/>
            <person name="Garfield D.A."/>
            <person name="Garvin B.E."/>
            <person name="Gibson G."/>
            <person name="Gilbert D."/>
            <person name="Gnerre S."/>
            <person name="Godfrey J."/>
            <person name="Good R."/>
            <person name="Gotea V."/>
            <person name="Gravely B."/>
            <person name="Greenberg A.J."/>
            <person name="Griffiths-Jones S."/>
            <person name="Gross S."/>
            <person name="Guigo R."/>
            <person name="Gustafson E.A."/>
            <person name="Haerty W."/>
            <person name="Hahn M.W."/>
            <person name="Halligan D.L."/>
            <person name="Halpern A.L."/>
            <person name="Halter G.M."/>
            <person name="Han M.V."/>
            <person name="Heger A."/>
            <person name="Hillier L."/>
            <person name="Hinrichs A.S."/>
            <person name="Holmes I."/>
            <person name="Hoskins R.A."/>
            <person name="Hubisz M.J."/>
            <person name="Hultmark D."/>
            <person name="Huntley M.A."/>
            <person name="Jaffe D.B."/>
            <person name="Jagadeeshan S."/>
            <person name="Jeck W.R."/>
            <person name="Johnson J."/>
            <person name="Jones C.D."/>
            <person name="Jordan W.C."/>
            <person name="Karpen G.H."/>
            <person name="Kataoka E."/>
            <person name="Keightley P.D."/>
            <person name="Kheradpour P."/>
            <person name="Kirkness E.F."/>
            <person name="Koerich L.B."/>
            <person name="Kristiansen K."/>
            <person name="Kudrna D."/>
            <person name="Kulathinal R.J."/>
            <person name="Kumar S."/>
            <person name="Kwok R."/>
            <person name="Lander E."/>
            <person name="Langley C.H."/>
            <person name="Lapoint R."/>
            <person name="Lazzaro B.P."/>
            <person name="Lee S.J."/>
            <person name="Levesque L."/>
            <person name="Li R."/>
            <person name="Lin C.F."/>
            <person name="Lin M.F."/>
            <person name="Lindblad-Toh K."/>
            <person name="Llopart A."/>
            <person name="Long M."/>
            <person name="Low L."/>
            <person name="Lozovsky E."/>
            <person name="Lu J."/>
            <person name="Luo M."/>
            <person name="Machado C.A."/>
            <person name="Makalowski W."/>
            <person name="Marzo M."/>
            <person name="Matsuda M."/>
            <person name="Matzkin L."/>
            <person name="McAllister B."/>
            <person name="McBride C.S."/>
            <person name="McKernan B."/>
            <person name="McKernan K."/>
            <person name="Mendez-Lago M."/>
            <person name="Minx P."/>
            <person name="Mollenhauer M.U."/>
            <person name="Montooth K."/>
            <person name="Mount S.M."/>
            <person name="Mu X."/>
            <person name="Myers E."/>
            <person name="Negre B."/>
            <person name="Newfeld S."/>
            <person name="Nielsen R."/>
            <person name="Noor M.A."/>
            <person name="O'Grady P."/>
            <person name="Pachter L."/>
            <person name="Papaceit M."/>
            <person name="Parisi M.J."/>
            <person name="Parisi M."/>
            <person name="Parts L."/>
            <person name="Pedersen J.S."/>
            <person name="Pesole G."/>
            <person name="Phillippy A.M."/>
            <person name="Ponting C.P."/>
            <person name="Pop M."/>
            <person name="Porcelli D."/>
            <person name="Powell J.R."/>
            <person name="Prohaska S."/>
            <person name="Pruitt K."/>
            <person name="Puig M."/>
            <person name="Quesneville H."/>
            <person name="Ram K.R."/>
            <person name="Rand D."/>
            <person name="Rasmussen M.D."/>
            <person name="Reed L.K."/>
            <person name="Reenan R."/>
            <person name="Reily A."/>
            <person name="Remington K.A."/>
            <person name="Rieger T.T."/>
            <person name="Ritchie M.G."/>
            <person name="Robin C."/>
            <person name="Rogers Y.H."/>
            <person name="Rohde C."/>
            <person name="Rozas J."/>
            <person name="Rubenfield M.J."/>
            <person name="Ruiz A."/>
            <person name="Russo S."/>
            <person name="Salzberg S.L."/>
            <person name="Sanchez-Gracia A."/>
            <person name="Saranga D.J."/>
            <person name="Sato H."/>
            <person name="Schaeffer S.W."/>
            <person name="Schatz M.C."/>
            <person name="Schlenke T."/>
            <person name="Schwartz R."/>
            <person name="Segarra C."/>
            <person name="Singh R.S."/>
            <person name="Sirot L."/>
            <person name="Sirota M."/>
            <person name="Sisneros N.B."/>
            <person name="Smith C.D."/>
            <person name="Smith T.F."/>
            <person name="Spieth J."/>
            <person name="Stage D.E."/>
            <person name="Stark A."/>
            <person name="Stephan W."/>
            <person name="Strausberg R.L."/>
            <person name="Strempel S."/>
            <person name="Sturgill D."/>
            <person name="Sutton G."/>
            <person name="Sutton G.G."/>
            <person name="Tao W."/>
            <person name="Teichmann S."/>
            <person name="Tobari Y.N."/>
            <person name="Tomimura Y."/>
            <person name="Tsolas J.M."/>
            <person name="Valente V.L."/>
            <person name="Venter E."/>
            <person name="Venter J.C."/>
            <person name="Vicario S."/>
            <person name="Vieira F.G."/>
            <person name="Vilella A.J."/>
            <person name="Villasante A."/>
            <person name="Walenz B."/>
            <person name="Wang J."/>
            <person name="Wasserman M."/>
            <person name="Watts T."/>
            <person name="Wilson D."/>
            <person name="Wilson R.K."/>
            <person name="Wing R.A."/>
            <person name="Wolfner M.F."/>
            <person name="Wong A."/>
            <person name="Wong G.K."/>
            <person name="Wu C.I."/>
            <person name="Wu G."/>
            <person name="Yamamoto D."/>
            <person name="Yang H.P."/>
            <person name="Yang S.P."/>
            <person name="Yorke J.A."/>
            <person name="Yoshida K."/>
            <person name="Zdobnov E."/>
            <person name="Zhang P."/>
            <person name="Zhang Y."/>
            <person name="Zimin A.V."/>
            <person name="Baldwin J."/>
            <person name="Abdouelleil A."/>
            <person name="Abdulkadir J."/>
            <person name="Abebe A."/>
            <person name="Abera B."/>
            <person name="Abreu J."/>
            <person name="Acer S.C."/>
            <person name="Aftuck L."/>
            <person name="Alexander A."/>
            <person name="An P."/>
            <person name="Anderson E."/>
            <person name="Anderson S."/>
            <person name="Arachi H."/>
            <person name="Azer M."/>
            <person name="Bachantsang P."/>
            <person name="Barry A."/>
            <person name="Bayul T."/>
            <person name="Berlin A."/>
            <person name="Bessette D."/>
            <person name="Bloom T."/>
            <person name="Blye J."/>
            <person name="Boguslavskiy L."/>
            <person name="Bonnet C."/>
            <person name="Boukhgalter B."/>
            <person name="Bourzgui I."/>
            <person name="Brown A."/>
            <person name="Cahill P."/>
            <person name="Channer S."/>
            <person name="Cheshatsang Y."/>
            <person name="Chuda L."/>
            <person name="Citroen M."/>
            <person name="Collymore A."/>
            <person name="Cooke P."/>
            <person name="Costello M."/>
            <person name="D'Aco K."/>
            <person name="Daza R."/>
            <person name="De Haan G."/>
            <person name="DeGray S."/>
            <person name="DeMaso C."/>
            <person name="Dhargay N."/>
            <person name="Dooley K."/>
            <person name="Dooley E."/>
            <person name="Doricent M."/>
            <person name="Dorje P."/>
            <person name="Dorjee K."/>
            <person name="Dupes A."/>
            <person name="Elong R."/>
            <person name="Falk J."/>
            <person name="Farina A."/>
            <person name="Faro S."/>
            <person name="Ferguson D."/>
            <person name="Fisher S."/>
            <person name="Foley C.D."/>
            <person name="Franke A."/>
            <person name="Friedrich D."/>
            <person name="Gadbois L."/>
            <person name="Gearin G."/>
            <person name="Gearin C.R."/>
            <person name="Giannoukos G."/>
            <person name="Goode T."/>
            <person name="Graham J."/>
            <person name="Grandbois E."/>
            <person name="Grewal S."/>
            <person name="Gyaltsen K."/>
            <person name="Hafez N."/>
            <person name="Hagos B."/>
            <person name="Hall J."/>
            <person name="Henson C."/>
            <person name="Hollinger A."/>
            <person name="Honan T."/>
            <person name="Huard M.D."/>
            <person name="Hughes L."/>
            <person name="Hurhula B."/>
            <person name="Husby M.E."/>
            <person name="Kamat A."/>
            <person name="Kanga B."/>
            <person name="Kashin S."/>
            <person name="Khazanovich D."/>
            <person name="Kisner P."/>
            <person name="Lance K."/>
            <person name="Lara M."/>
            <person name="Lee W."/>
            <person name="Lennon N."/>
            <person name="Letendre F."/>
            <person name="LeVine R."/>
            <person name="Lipovsky A."/>
            <person name="Liu X."/>
            <person name="Liu J."/>
            <person name="Liu S."/>
            <person name="Lokyitsang T."/>
            <person name="Lokyitsang Y."/>
            <person name="Lubonja R."/>
            <person name="Lui A."/>
            <person name="MacDonald P."/>
            <person name="Magnisalis V."/>
            <person name="Maru K."/>
            <person name="Matthews C."/>
            <person name="McCusker W."/>
            <person name="McDonough S."/>
            <person name="Mehta T."/>
            <person name="Meldrim J."/>
            <person name="Meneus L."/>
            <person name="Mihai O."/>
            <person name="Mihalev A."/>
            <person name="Mihova T."/>
            <person name="Mittelman R."/>
            <person name="Mlenga V."/>
            <person name="Montmayeur A."/>
            <person name="Mulrain L."/>
            <person name="Navidi A."/>
            <person name="Naylor J."/>
            <person name="Negash T."/>
            <person name="Nguyen T."/>
            <person name="Nguyen N."/>
            <person name="Nicol R."/>
            <person name="Norbu C."/>
            <person name="Norbu N."/>
            <person name="Novod N."/>
            <person name="O'Neill B."/>
            <person name="Osman S."/>
            <person name="Markiewicz E."/>
            <person name="Oyono O.L."/>
            <person name="Patti C."/>
            <person name="Phunkhang P."/>
            <person name="Pierre F."/>
            <person name="Priest M."/>
            <person name="Raghuraman S."/>
            <person name="Rege F."/>
            <person name="Reyes R."/>
            <person name="Rise C."/>
            <person name="Rogov P."/>
            <person name="Ross K."/>
            <person name="Ryan E."/>
            <person name="Settipalli S."/>
            <person name="Shea T."/>
            <person name="Sherpa N."/>
            <person name="Shi L."/>
            <person name="Shih D."/>
            <person name="Sparrow T."/>
            <person name="Spaulding J."/>
            <person name="Stalker J."/>
            <person name="Stange-Thomann N."/>
            <person name="Stavropoulos S."/>
            <person name="Stone C."/>
            <person name="Strader C."/>
            <person name="Tesfaye S."/>
            <person name="Thomson T."/>
            <person name="Thoulutsang Y."/>
            <person name="Thoulutsang D."/>
            <person name="Topham K."/>
            <person name="Topping I."/>
            <person name="Tsamla T."/>
            <person name="Vassiliev H."/>
            <person name="Vo A."/>
            <person name="Wangchuk T."/>
            <person name="Wangdi T."/>
            <person name="Weiand M."/>
            <person name="Wilkinson J."/>
            <person name="Wilson A."/>
            <person name="Yadav S."/>
            <person name="Young G."/>
            <person name="Yu Q."/>
            <person name="Zembek L."/>
            <person name="Zhong D."/>
            <person name="Zimmer A."/>
            <person name="Zwirko Z."/>
            <person name="Jaffe D.B."/>
            <person name="Alvarez P."/>
            <person name="Brockman W."/>
            <person name="Butler J."/>
            <person name="Chin C."/>
            <person name="Gnerre S."/>
            <person name="Grabherr M."/>
            <person name="Kleber M."/>
            <person name="Mauceli E."/>
            <person name="MacCallum I."/>
        </authorList>
    </citation>
    <scope>NUCLEOTIDE SEQUENCE [LARGE SCALE GENOMIC DNA]</scope>
    <source>
        <strain evidence="2">Tucson 15010-1051.87</strain>
    </source>
</reference>
<organism evidence="1 2">
    <name type="scientific">Drosophila virilis</name>
    <name type="common">Fruit fly</name>
    <dbReference type="NCBI Taxonomy" id="7244"/>
    <lineage>
        <taxon>Eukaryota</taxon>
        <taxon>Metazoa</taxon>
        <taxon>Ecdysozoa</taxon>
        <taxon>Arthropoda</taxon>
        <taxon>Hexapoda</taxon>
        <taxon>Insecta</taxon>
        <taxon>Pterygota</taxon>
        <taxon>Neoptera</taxon>
        <taxon>Endopterygota</taxon>
        <taxon>Diptera</taxon>
        <taxon>Brachycera</taxon>
        <taxon>Muscomorpha</taxon>
        <taxon>Ephydroidea</taxon>
        <taxon>Drosophilidae</taxon>
        <taxon>Drosophila</taxon>
    </lineage>
</organism>
<keyword evidence="2" id="KW-1185">Reference proteome</keyword>
<gene>
    <name evidence="1" type="primary">Dvir\GJ26596</name>
    <name evidence="1" type="ORF">Dvir_GJ26596</name>
</gene>
<dbReference type="Proteomes" id="UP000008792">
    <property type="component" value="Unassembled WGS sequence"/>
</dbReference>
<accession>A0A0Q9WL54</accession>
<dbReference type="AlphaFoldDB" id="A0A0Q9WL54"/>
<sequence>MFYGVFCFLCGFKCQANWQRTAKKSAYQGLGYRFRLSKIQQKSVPNAAAELHKNSKYLR</sequence>
<name>A0A0Q9WL54_DROVI</name>
<proteinExistence type="predicted"/>
<dbReference type="InParanoid" id="A0A0Q9WL54"/>
<dbReference type="EMBL" id="CH940649">
    <property type="protein sequence ID" value="KRF81136.1"/>
    <property type="molecule type" value="Genomic_DNA"/>
</dbReference>
<evidence type="ECO:0000313" key="2">
    <source>
        <dbReference type="Proteomes" id="UP000008792"/>
    </source>
</evidence>
<protein>
    <submittedName>
        <fullName evidence="1">Uncharacterized protein</fullName>
    </submittedName>
</protein>
<evidence type="ECO:0000313" key="1">
    <source>
        <dbReference type="EMBL" id="KRF81136.1"/>
    </source>
</evidence>